<proteinExistence type="predicted"/>
<protein>
    <submittedName>
        <fullName evidence="1">Uncharacterized protein</fullName>
    </submittedName>
</protein>
<dbReference type="EMBL" id="UINC01023873">
    <property type="protein sequence ID" value="SVA96407.1"/>
    <property type="molecule type" value="Genomic_DNA"/>
</dbReference>
<evidence type="ECO:0000313" key="1">
    <source>
        <dbReference type="EMBL" id="SVA96407.1"/>
    </source>
</evidence>
<reference evidence="1" key="1">
    <citation type="submission" date="2018-05" db="EMBL/GenBank/DDBJ databases">
        <authorList>
            <person name="Lanie J.A."/>
            <person name="Ng W.-L."/>
            <person name="Kazmierczak K.M."/>
            <person name="Andrzejewski T.M."/>
            <person name="Davidsen T.M."/>
            <person name="Wayne K.J."/>
            <person name="Tettelin H."/>
            <person name="Glass J.I."/>
            <person name="Rusch D."/>
            <person name="Podicherti R."/>
            <person name="Tsui H.-C.T."/>
            <person name="Winkler M.E."/>
        </authorList>
    </citation>
    <scope>NUCLEOTIDE SEQUENCE</scope>
</reference>
<gene>
    <name evidence="1" type="ORF">METZ01_LOCUS149261</name>
</gene>
<accession>A0A382A5U1</accession>
<sequence length="188" mass="20898">MRPGQSGLLVAVLIQVLSPIDLYSQTTDDFINGILGIVPRVYVEWSLGNETSVEESAYTAKVEEAFYQSLLSSGIEVISVYDFVGDIREANVLDCNVTVMENETGDGITEEYYTELRQLVVKWSDFANWARSSPESPAELVPYFNSTATWSFSGIHVREISDFGSEGANEIGISCAEAFIREWNRANN</sequence>
<organism evidence="1">
    <name type="scientific">marine metagenome</name>
    <dbReference type="NCBI Taxonomy" id="408172"/>
    <lineage>
        <taxon>unclassified sequences</taxon>
        <taxon>metagenomes</taxon>
        <taxon>ecological metagenomes</taxon>
    </lineage>
</organism>
<name>A0A382A5U1_9ZZZZ</name>
<dbReference type="AlphaFoldDB" id="A0A382A5U1"/>